<reference evidence="1" key="1">
    <citation type="submission" date="2024-09" db="EMBL/GenBank/DDBJ databases">
        <authorList>
            <person name="Sun Q."/>
        </authorList>
    </citation>
    <scope>NUCLEOTIDE SEQUENCE [LARGE SCALE GENOMIC DNA]</scope>
    <source>
        <strain evidence="1">JCM 31273</strain>
    </source>
</reference>
<dbReference type="Proteomes" id="UP001589595">
    <property type="component" value="Unassembled WGS sequence"/>
</dbReference>
<dbReference type="RefSeq" id="WP_222922490.1">
    <property type="nucleotide sequence ID" value="NZ_CP082286.1"/>
</dbReference>
<evidence type="ECO:0000313" key="2">
    <source>
        <dbReference type="Proteomes" id="UP001589595"/>
    </source>
</evidence>
<dbReference type="EMBL" id="JBHMAJ010000006">
    <property type="protein sequence ID" value="MFB9824383.1"/>
    <property type="molecule type" value="Genomic_DNA"/>
</dbReference>
<proteinExistence type="predicted"/>
<organism evidence="1 2">
    <name type="scientific">Halobaculum roseum</name>
    <dbReference type="NCBI Taxonomy" id="2175149"/>
    <lineage>
        <taxon>Archaea</taxon>
        <taxon>Methanobacteriati</taxon>
        <taxon>Methanobacteriota</taxon>
        <taxon>Stenosarchaea group</taxon>
        <taxon>Halobacteria</taxon>
        <taxon>Halobacteriales</taxon>
        <taxon>Haloferacaceae</taxon>
        <taxon>Halobaculum</taxon>
    </lineage>
</organism>
<evidence type="ECO:0000313" key="1">
    <source>
        <dbReference type="EMBL" id="MFB9824383.1"/>
    </source>
</evidence>
<name>A0ABD5MKM1_9EURY</name>
<comment type="caution">
    <text evidence="1">The sequence shown here is derived from an EMBL/GenBank/DDBJ whole genome shotgun (WGS) entry which is preliminary data.</text>
</comment>
<dbReference type="GeneID" id="67209780"/>
<sequence length="522" mass="53045">MSRSLWYLGVLLIIAGVVFSAVPTGSYSTIAGSRPVDISIADDDSAVIALVDTGESVTNPGQGGGGTPVARLFNNFDSTLTVRFDVAVDTEAVTVSDPDDPVTIAPSDGHQITARCTPSVGGSGTATLTLTVIEATGDRARVTDAVLTAQFPYDCPGGGGGGNEPRPGNGVAYIDTDGDGEYDEGEATLTAEEVATFDNDDAELVVHTDGETVSTRREMDITAASVTVRGTTLSSNRGVSIAADGGTVSFRDATVRGNNGPVEIEGRSLTAEATTIETNQGIGVQTETELSVTDSTLRAQNGEIALEGERISARGTEFSTNEDLSLAADGGPVDIEDASLTSQNGEISVSGAGVSGAGASITTNDAVSIDSEDGTVSLTDATVESQNGEIAVAARELDASGASIRTNREISLTTDEGPLTMRDAAVTSQNGAIEIASAATLDAQRATVETNRDISLGSVGDMTLSSASLRTQNGELTAELDLEAATLTVDGLTIQSRGNTLTYSPAEATVSGSPASGQVVSD</sequence>
<gene>
    <name evidence="1" type="ORF">ACFFOL_09420</name>
</gene>
<dbReference type="Gene3D" id="2.160.20.20">
    <property type="match status" value="1"/>
</dbReference>
<dbReference type="InterPro" id="IPR012332">
    <property type="entry name" value="Autotransporter_pectin_lyase_C"/>
</dbReference>
<accession>A0ABD5MKM1</accession>
<protein>
    <submittedName>
        <fullName evidence="1">Uncharacterized protein</fullName>
    </submittedName>
</protein>
<dbReference type="AlphaFoldDB" id="A0ABD5MKM1"/>
<keyword evidence="2" id="KW-1185">Reference proteome</keyword>